<accession>A0A0B7BS46</accession>
<organism evidence="1">
    <name type="scientific">Arion vulgaris</name>
    <dbReference type="NCBI Taxonomy" id="1028688"/>
    <lineage>
        <taxon>Eukaryota</taxon>
        <taxon>Metazoa</taxon>
        <taxon>Spiralia</taxon>
        <taxon>Lophotrochozoa</taxon>
        <taxon>Mollusca</taxon>
        <taxon>Gastropoda</taxon>
        <taxon>Heterobranchia</taxon>
        <taxon>Euthyneura</taxon>
        <taxon>Panpulmonata</taxon>
        <taxon>Eupulmonata</taxon>
        <taxon>Stylommatophora</taxon>
        <taxon>Helicina</taxon>
        <taxon>Arionoidea</taxon>
        <taxon>Arionidae</taxon>
        <taxon>Arion</taxon>
    </lineage>
</organism>
<sequence length="105" mass="12290">NWKNNSYNRTNYHDTYTLSNLSVTTLTLNQLIMSNFLYKGNITYYFLPSLNKVKFINMIFGPITIGSFTLVCKSCSNFEEFYWINNYFLTATGVIYGFENLKVLD</sequence>
<feature type="non-terminal residue" evidence="1">
    <location>
        <position position="1"/>
    </location>
</feature>
<name>A0A0B7BS46_9EUPU</name>
<proteinExistence type="predicted"/>
<dbReference type="EMBL" id="HACG01048958">
    <property type="protein sequence ID" value="CEK95823.1"/>
    <property type="molecule type" value="Transcribed_RNA"/>
</dbReference>
<dbReference type="AlphaFoldDB" id="A0A0B7BS46"/>
<feature type="non-terminal residue" evidence="1">
    <location>
        <position position="105"/>
    </location>
</feature>
<protein>
    <submittedName>
        <fullName evidence="1">Uncharacterized protein</fullName>
    </submittedName>
</protein>
<gene>
    <name evidence="1" type="primary">ORF208872</name>
</gene>
<reference evidence="1" key="1">
    <citation type="submission" date="2014-12" db="EMBL/GenBank/DDBJ databases">
        <title>Insight into the proteome of Arion vulgaris.</title>
        <authorList>
            <person name="Aradska J."/>
            <person name="Bulat T."/>
            <person name="Smidak R."/>
            <person name="Sarate P."/>
            <person name="Gangsoo J."/>
            <person name="Sialana F."/>
            <person name="Bilban M."/>
            <person name="Lubec G."/>
        </authorList>
    </citation>
    <scope>NUCLEOTIDE SEQUENCE</scope>
    <source>
        <tissue evidence="1">Skin</tissue>
    </source>
</reference>
<evidence type="ECO:0000313" key="1">
    <source>
        <dbReference type="EMBL" id="CEK95823.1"/>
    </source>
</evidence>